<feature type="domain" description="AB hydrolase-1" evidence="1">
    <location>
        <begin position="23"/>
        <end position="267"/>
    </location>
</feature>
<gene>
    <name evidence="2" type="ORF">B0J11DRAFT_520290</name>
</gene>
<evidence type="ECO:0000313" key="3">
    <source>
        <dbReference type="Proteomes" id="UP000700596"/>
    </source>
</evidence>
<organism evidence="2 3">
    <name type="scientific">Dendryphion nanum</name>
    <dbReference type="NCBI Taxonomy" id="256645"/>
    <lineage>
        <taxon>Eukaryota</taxon>
        <taxon>Fungi</taxon>
        <taxon>Dikarya</taxon>
        <taxon>Ascomycota</taxon>
        <taxon>Pezizomycotina</taxon>
        <taxon>Dothideomycetes</taxon>
        <taxon>Pleosporomycetidae</taxon>
        <taxon>Pleosporales</taxon>
        <taxon>Torulaceae</taxon>
        <taxon>Dendryphion</taxon>
    </lineage>
</organism>
<dbReference type="AlphaFoldDB" id="A0A9P9E7C6"/>
<accession>A0A9P9E7C6</accession>
<dbReference type="SUPFAM" id="SSF53474">
    <property type="entry name" value="alpha/beta-Hydrolases"/>
    <property type="match status" value="1"/>
</dbReference>
<evidence type="ECO:0000313" key="2">
    <source>
        <dbReference type="EMBL" id="KAH7131892.1"/>
    </source>
</evidence>
<dbReference type="Pfam" id="PF00561">
    <property type="entry name" value="Abhydrolase_1"/>
    <property type="match status" value="1"/>
</dbReference>
<dbReference type="InterPro" id="IPR029058">
    <property type="entry name" value="AB_hydrolase_fold"/>
</dbReference>
<dbReference type="EMBL" id="JAGMWT010000003">
    <property type="protein sequence ID" value="KAH7131892.1"/>
    <property type="molecule type" value="Genomic_DNA"/>
</dbReference>
<keyword evidence="3" id="KW-1185">Reference proteome</keyword>
<keyword evidence="2" id="KW-0378">Hydrolase</keyword>
<proteinExistence type="predicted"/>
<reference evidence="2" key="1">
    <citation type="journal article" date="2021" name="Nat. Commun.">
        <title>Genetic determinants of endophytism in the Arabidopsis root mycobiome.</title>
        <authorList>
            <person name="Mesny F."/>
            <person name="Miyauchi S."/>
            <person name="Thiergart T."/>
            <person name="Pickel B."/>
            <person name="Atanasova L."/>
            <person name="Karlsson M."/>
            <person name="Huettel B."/>
            <person name="Barry K.W."/>
            <person name="Haridas S."/>
            <person name="Chen C."/>
            <person name="Bauer D."/>
            <person name="Andreopoulos W."/>
            <person name="Pangilinan J."/>
            <person name="LaButti K."/>
            <person name="Riley R."/>
            <person name="Lipzen A."/>
            <person name="Clum A."/>
            <person name="Drula E."/>
            <person name="Henrissat B."/>
            <person name="Kohler A."/>
            <person name="Grigoriev I.V."/>
            <person name="Martin F.M."/>
            <person name="Hacquard S."/>
        </authorList>
    </citation>
    <scope>NUCLEOTIDE SEQUENCE</scope>
    <source>
        <strain evidence="2">MPI-CAGE-CH-0243</strain>
    </source>
</reference>
<evidence type="ECO:0000259" key="1">
    <source>
        <dbReference type="Pfam" id="PF00561"/>
    </source>
</evidence>
<dbReference type="PANTHER" id="PTHR43329">
    <property type="entry name" value="EPOXIDE HYDROLASE"/>
    <property type="match status" value="1"/>
</dbReference>
<dbReference type="Proteomes" id="UP000700596">
    <property type="component" value="Unassembled WGS sequence"/>
</dbReference>
<comment type="caution">
    <text evidence="2">The sequence shown here is derived from an EMBL/GenBank/DDBJ whole genome shotgun (WGS) entry which is preliminary data.</text>
</comment>
<dbReference type="Gene3D" id="3.40.50.1820">
    <property type="entry name" value="alpha/beta hydrolase"/>
    <property type="match status" value="1"/>
</dbReference>
<dbReference type="GO" id="GO:0016787">
    <property type="term" value="F:hydrolase activity"/>
    <property type="evidence" value="ECO:0007669"/>
    <property type="project" value="UniProtKB-KW"/>
</dbReference>
<sequence length="283" mass="31262">MSLAIPGAVLHYEVFKNTESTNPSVLFITGAPGTVEPWRPLTSFLSAHPAFKHNLICYDRRGFSRSYLSSTEPQDFTHRLDVDADDAKLLIDTISPNGKPVVVIGTSSGAIVALNLLLRYPDKVTKLICHEPPLIKLLEDGKELEERQDELYATYRDSGIPPAMMKFADLYRVGKAELMVLGSAMAAQSGPFIGGNTAFWFERELRQYTTWDIDVGGVKNCKERVPIVFVNGKETDKQAPYARANAKLAEACEQQVEYFPGAHVGYATDTEAFAEALIEILGD</sequence>
<name>A0A9P9E7C6_9PLEO</name>
<dbReference type="InterPro" id="IPR000073">
    <property type="entry name" value="AB_hydrolase_1"/>
</dbReference>
<protein>
    <submittedName>
        <fullName evidence="2">Alpha/Beta hydrolase protein</fullName>
    </submittedName>
</protein>
<dbReference type="OrthoDB" id="408373at2759"/>